<evidence type="ECO:0000256" key="1">
    <source>
        <dbReference type="ARBA" id="ARBA00004613"/>
    </source>
</evidence>
<dbReference type="STRING" id="99883.ENSTNIP00000001651"/>
<evidence type="ECO:0000256" key="8">
    <source>
        <dbReference type="SAM" id="SignalP"/>
    </source>
</evidence>
<dbReference type="PANTHER" id="PTHR11691">
    <property type="entry name" value="TYPE I INTERFERON"/>
    <property type="match status" value="1"/>
</dbReference>
<comment type="subcellular location">
    <subcellularLocation>
        <location evidence="1">Secreted</location>
    </subcellularLocation>
</comment>
<evidence type="ECO:0008006" key="11">
    <source>
        <dbReference type="Google" id="ProtNLM"/>
    </source>
</evidence>
<name>H3C085_TETNG</name>
<dbReference type="SUPFAM" id="SSF47266">
    <property type="entry name" value="4-helical cytokines"/>
    <property type="match status" value="1"/>
</dbReference>
<dbReference type="GO" id="GO:0005615">
    <property type="term" value="C:extracellular space"/>
    <property type="evidence" value="ECO:0007669"/>
    <property type="project" value="UniProtKB-KW"/>
</dbReference>
<keyword evidence="10" id="KW-1185">Reference proteome</keyword>
<evidence type="ECO:0000256" key="7">
    <source>
        <dbReference type="ARBA" id="ARBA00023157"/>
    </source>
</evidence>
<dbReference type="GO" id="GO:0006955">
    <property type="term" value="P:immune response"/>
    <property type="evidence" value="ECO:0007669"/>
    <property type="project" value="UniProtKB-ARBA"/>
</dbReference>
<reference evidence="10" key="1">
    <citation type="journal article" date="2004" name="Nature">
        <title>Genome duplication in the teleost fish Tetraodon nigroviridis reveals the early vertebrate proto-karyotype.</title>
        <authorList>
            <person name="Jaillon O."/>
            <person name="Aury J.-M."/>
            <person name="Brunet F."/>
            <person name="Petit J.-L."/>
            <person name="Stange-Thomann N."/>
            <person name="Mauceli E."/>
            <person name="Bouneau L."/>
            <person name="Fischer C."/>
            <person name="Ozouf-Costaz C."/>
            <person name="Bernot A."/>
            <person name="Nicaud S."/>
            <person name="Jaffe D."/>
            <person name="Fisher S."/>
            <person name="Lutfalla G."/>
            <person name="Dossat C."/>
            <person name="Segurens B."/>
            <person name="Dasilva C."/>
            <person name="Salanoubat M."/>
            <person name="Levy M."/>
            <person name="Boudet N."/>
            <person name="Castellano S."/>
            <person name="Anthouard V."/>
            <person name="Jubin C."/>
            <person name="Castelli V."/>
            <person name="Katinka M."/>
            <person name="Vacherie B."/>
            <person name="Biemont C."/>
            <person name="Skalli Z."/>
            <person name="Cattolico L."/>
            <person name="Poulain J."/>
            <person name="De Berardinis V."/>
            <person name="Cruaud C."/>
            <person name="Duprat S."/>
            <person name="Brottier P."/>
            <person name="Coutanceau J.-P."/>
            <person name="Gouzy J."/>
            <person name="Parra G."/>
            <person name="Lardier G."/>
            <person name="Chapple C."/>
            <person name="McKernan K.J."/>
            <person name="McEwan P."/>
            <person name="Bosak S."/>
            <person name="Kellis M."/>
            <person name="Volff J.-N."/>
            <person name="Guigo R."/>
            <person name="Zody M.C."/>
            <person name="Mesirov J."/>
            <person name="Lindblad-Toh K."/>
            <person name="Birren B."/>
            <person name="Nusbaum C."/>
            <person name="Kahn D."/>
            <person name="Robinson-Rechavi M."/>
            <person name="Laudet V."/>
            <person name="Schachter V."/>
            <person name="Quetier F."/>
            <person name="Saurin W."/>
            <person name="Scarpelli C."/>
            <person name="Wincker P."/>
            <person name="Lander E.S."/>
            <person name="Weissenbach J."/>
            <person name="Roest Crollius H."/>
        </authorList>
    </citation>
    <scope>NUCLEOTIDE SEQUENCE [LARGE SCALE GENOMIC DNA]</scope>
</reference>
<organism evidence="9 10">
    <name type="scientific">Tetraodon nigroviridis</name>
    <name type="common">Spotted green pufferfish</name>
    <name type="synonym">Chelonodon nigroviridis</name>
    <dbReference type="NCBI Taxonomy" id="99883"/>
    <lineage>
        <taxon>Eukaryota</taxon>
        <taxon>Metazoa</taxon>
        <taxon>Chordata</taxon>
        <taxon>Craniata</taxon>
        <taxon>Vertebrata</taxon>
        <taxon>Euteleostomi</taxon>
        <taxon>Actinopterygii</taxon>
        <taxon>Neopterygii</taxon>
        <taxon>Teleostei</taxon>
        <taxon>Neoteleostei</taxon>
        <taxon>Acanthomorphata</taxon>
        <taxon>Eupercaria</taxon>
        <taxon>Tetraodontiformes</taxon>
        <taxon>Tetradontoidea</taxon>
        <taxon>Tetraodontidae</taxon>
        <taxon>Tetraodon</taxon>
    </lineage>
</organism>
<keyword evidence="3" id="KW-0202">Cytokine</keyword>
<feature type="signal peptide" evidence="8">
    <location>
        <begin position="1"/>
        <end position="16"/>
    </location>
</feature>
<accession>H3C085</accession>
<reference evidence="9" key="2">
    <citation type="submission" date="2025-08" db="UniProtKB">
        <authorList>
            <consortium name="Ensembl"/>
        </authorList>
    </citation>
    <scope>IDENTIFICATION</scope>
</reference>
<keyword evidence="6" id="KW-0051">Antiviral defense</keyword>
<dbReference type="GO" id="GO:0005126">
    <property type="term" value="F:cytokine receptor binding"/>
    <property type="evidence" value="ECO:0007669"/>
    <property type="project" value="InterPro"/>
</dbReference>
<evidence type="ECO:0000313" key="10">
    <source>
        <dbReference type="Proteomes" id="UP000007303"/>
    </source>
</evidence>
<dbReference type="AlphaFoldDB" id="H3C085"/>
<dbReference type="InterPro" id="IPR009079">
    <property type="entry name" value="4_helix_cytokine-like_core"/>
</dbReference>
<dbReference type="Ensembl" id="ENSTNIT00000003291.1">
    <property type="protein sequence ID" value="ENSTNIP00000001651.1"/>
    <property type="gene ID" value="ENSTNIG00000001092.1"/>
</dbReference>
<protein>
    <recommendedName>
        <fullName evidence="11">Interferon</fullName>
    </recommendedName>
</protein>
<keyword evidence="7" id="KW-1015">Disulfide bond</keyword>
<dbReference type="OMA" id="WEMIRTE"/>
<dbReference type="Gene3D" id="1.20.1250.10">
    <property type="match status" value="1"/>
</dbReference>
<evidence type="ECO:0000256" key="3">
    <source>
        <dbReference type="ARBA" id="ARBA00022514"/>
    </source>
</evidence>
<dbReference type="PANTHER" id="PTHR11691:SF73">
    <property type="entry name" value="INTERFERON BETA"/>
    <property type="match status" value="1"/>
</dbReference>
<evidence type="ECO:0000256" key="4">
    <source>
        <dbReference type="ARBA" id="ARBA00022525"/>
    </source>
</evidence>
<dbReference type="GO" id="GO:0043330">
    <property type="term" value="P:response to exogenous dsRNA"/>
    <property type="evidence" value="ECO:0007669"/>
    <property type="project" value="TreeGrafter"/>
</dbReference>
<proteinExistence type="inferred from homology"/>
<evidence type="ECO:0000256" key="5">
    <source>
        <dbReference type="ARBA" id="ARBA00022729"/>
    </source>
</evidence>
<evidence type="ECO:0000256" key="2">
    <source>
        <dbReference type="ARBA" id="ARBA00011033"/>
    </source>
</evidence>
<dbReference type="Proteomes" id="UP000007303">
    <property type="component" value="Unassembled WGS sequence"/>
</dbReference>
<feature type="chain" id="PRO_5003580855" description="Interferon" evidence="8">
    <location>
        <begin position="17"/>
        <end position="177"/>
    </location>
</feature>
<keyword evidence="5 8" id="KW-0732">Signal</keyword>
<dbReference type="InterPro" id="IPR000471">
    <property type="entry name" value="Interferon_alpha/beta/delta"/>
</dbReference>
<dbReference type="GO" id="GO:0051607">
    <property type="term" value="P:defense response to virus"/>
    <property type="evidence" value="ECO:0007669"/>
    <property type="project" value="UniProtKB-KW"/>
</dbReference>
<evidence type="ECO:0000313" key="9">
    <source>
        <dbReference type="Ensembl" id="ENSTNIP00000001651.1"/>
    </source>
</evidence>
<dbReference type="GeneTree" id="ENSGT00510000050089"/>
<reference evidence="9" key="3">
    <citation type="submission" date="2025-09" db="UniProtKB">
        <authorList>
            <consortium name="Ensembl"/>
        </authorList>
    </citation>
    <scope>IDENTIFICATION</scope>
</reference>
<keyword evidence="4" id="KW-0964">Secreted</keyword>
<dbReference type="Pfam" id="PF00143">
    <property type="entry name" value="Interferon"/>
    <property type="match status" value="1"/>
</dbReference>
<dbReference type="InParanoid" id="H3C085"/>
<dbReference type="GO" id="GO:0005125">
    <property type="term" value="F:cytokine activity"/>
    <property type="evidence" value="ECO:0007669"/>
    <property type="project" value="UniProtKB-KW"/>
</dbReference>
<dbReference type="FunCoup" id="H3C085">
    <property type="interactions" value="1"/>
</dbReference>
<comment type="similarity">
    <text evidence="2">Belongs to the alpha/beta interferon family.</text>
</comment>
<sequence>MLTVLLCLSLCVCSQGSPLGCRWLEEKFTQYSSLSLNLLDNMRRVTPPNSSLEAEDTAIFPEVLYRQTFNASAEDRLAFAAQILNETAALFEEDYSGASWEEKSVENFVNILTQQADNLGSCVASPGQSRSKELHKYFTRISTHILRKTDHSAGAWELVREKIRSLLMRAHLLLTTH</sequence>
<evidence type="ECO:0000256" key="6">
    <source>
        <dbReference type="ARBA" id="ARBA00023118"/>
    </source>
</evidence>